<dbReference type="Proteomes" id="UP000035929">
    <property type="component" value="Unassembled WGS sequence"/>
</dbReference>
<protein>
    <submittedName>
        <fullName evidence="1">Uncharacterized protein</fullName>
    </submittedName>
</protein>
<reference evidence="1 2" key="1">
    <citation type="submission" date="2015-03" db="EMBL/GenBank/DDBJ databases">
        <title>Genome sequencing of Methylobacterium aquaticum DSM16371 type strain.</title>
        <authorList>
            <person name="Chaudhry V."/>
            <person name="Patil P.B."/>
        </authorList>
    </citation>
    <scope>NUCLEOTIDE SEQUENCE [LARGE SCALE GENOMIC DNA]</scope>
    <source>
        <strain evidence="1 2">DSM 16371</strain>
    </source>
</reference>
<gene>
    <name evidence="1" type="ORF">VP06_15595</name>
</gene>
<evidence type="ECO:0000313" key="1">
    <source>
        <dbReference type="EMBL" id="KMO33877.1"/>
    </source>
</evidence>
<organism evidence="1 2">
    <name type="scientific">Methylobacterium aquaticum</name>
    <dbReference type="NCBI Taxonomy" id="270351"/>
    <lineage>
        <taxon>Bacteria</taxon>
        <taxon>Pseudomonadati</taxon>
        <taxon>Pseudomonadota</taxon>
        <taxon>Alphaproteobacteria</taxon>
        <taxon>Hyphomicrobiales</taxon>
        <taxon>Methylobacteriaceae</taxon>
        <taxon>Methylobacterium</taxon>
    </lineage>
</organism>
<proteinExistence type="predicted"/>
<evidence type="ECO:0000313" key="2">
    <source>
        <dbReference type="Proteomes" id="UP000035929"/>
    </source>
</evidence>
<comment type="caution">
    <text evidence="1">The sequence shown here is derived from an EMBL/GenBank/DDBJ whole genome shotgun (WGS) entry which is preliminary data.</text>
</comment>
<dbReference type="OrthoDB" id="8005022at2"/>
<dbReference type="PATRIC" id="fig|270351.6.peg.570"/>
<dbReference type="AlphaFoldDB" id="A0A0J6SJQ0"/>
<name>A0A0J6SJQ0_9HYPH</name>
<sequence>MSFFRLIRARWLMRGARADFDRSERHREIARAYCNRATARLDVADAILVEQRTALTHRV</sequence>
<accession>A0A0J6SJQ0</accession>
<dbReference type="EMBL" id="LABX01000113">
    <property type="protein sequence ID" value="KMO33877.1"/>
    <property type="molecule type" value="Genomic_DNA"/>
</dbReference>
<dbReference type="RefSeq" id="WP_048464686.1">
    <property type="nucleotide sequence ID" value="NZ_JBNTQU010000097.1"/>
</dbReference>